<protein>
    <submittedName>
        <fullName evidence="3">GNAT family acetyltransferase</fullName>
    </submittedName>
</protein>
<organism evidence="3 4">
    <name type="scientific">Brevibacillus reuszeri</name>
    <dbReference type="NCBI Taxonomy" id="54915"/>
    <lineage>
        <taxon>Bacteria</taxon>
        <taxon>Bacillati</taxon>
        <taxon>Bacillota</taxon>
        <taxon>Bacilli</taxon>
        <taxon>Bacillales</taxon>
        <taxon>Paenibacillaceae</taxon>
        <taxon>Brevibacillus</taxon>
    </lineage>
</organism>
<dbReference type="Proteomes" id="UP000036834">
    <property type="component" value="Unassembled WGS sequence"/>
</dbReference>
<dbReference type="OrthoDB" id="2594246at2"/>
<dbReference type="InterPro" id="IPR000182">
    <property type="entry name" value="GNAT_dom"/>
</dbReference>
<dbReference type="PANTHER" id="PTHR42791:SF1">
    <property type="entry name" value="N-ACETYLTRANSFERASE DOMAIN-CONTAINING PROTEIN"/>
    <property type="match status" value="1"/>
</dbReference>
<dbReference type="EMBL" id="LGIQ01000001">
    <property type="protein sequence ID" value="KNB74770.1"/>
    <property type="molecule type" value="Genomic_DNA"/>
</dbReference>
<reference evidence="4" key="1">
    <citation type="submission" date="2015-07" db="EMBL/GenBank/DDBJ databases">
        <title>Genome sequencing project for genomic taxonomy and phylogenomics of Bacillus-like bacteria.</title>
        <authorList>
            <person name="Liu B."/>
            <person name="Wang J."/>
            <person name="Zhu Y."/>
            <person name="Liu G."/>
            <person name="Chen Q."/>
            <person name="Chen Z."/>
            <person name="Lan J."/>
            <person name="Che J."/>
            <person name="Ge C."/>
            <person name="Shi H."/>
            <person name="Pan Z."/>
            <person name="Liu X."/>
        </authorList>
    </citation>
    <scope>NUCLEOTIDE SEQUENCE [LARGE SCALE GENOMIC DNA]</scope>
    <source>
        <strain evidence="4">DSM 9887</strain>
    </source>
</reference>
<gene>
    <name evidence="3" type="ORF">ADS79_00120</name>
    <name evidence="2" type="ORF">BRE01_56140</name>
</gene>
<accession>A0A0K9Z2S5</accession>
<dbReference type="EMBL" id="BJON01000024">
    <property type="protein sequence ID" value="GED71912.1"/>
    <property type="molecule type" value="Genomic_DNA"/>
</dbReference>
<feature type="domain" description="N-acetyltransferase" evidence="1">
    <location>
        <begin position="5"/>
        <end position="211"/>
    </location>
</feature>
<dbReference type="Proteomes" id="UP000319578">
    <property type="component" value="Unassembled WGS sequence"/>
</dbReference>
<evidence type="ECO:0000313" key="3">
    <source>
        <dbReference type="EMBL" id="KNB74770.1"/>
    </source>
</evidence>
<keyword evidence="5" id="KW-1185">Reference proteome</keyword>
<dbReference type="CDD" id="cd04301">
    <property type="entry name" value="NAT_SF"/>
    <property type="match status" value="1"/>
</dbReference>
<sequence length="218" mass="24880">MRAPYRIAKLTKSDKHLFVSLMSKSFAGDPLFLHVFGDFEQDKKARSSVTAFVSFLFDKSFMLNEEVWGYYEKENLLGAYIVEQPHAGKLQMMVGGLLLIGRLIPLFFQLPRKALNLLNSYMRVTRSFAPPITHYYLVMIGVKQEAQRKGIGKTLLHHLMHTVQLDKTSHGIALDTENEDNVNLYRRFGFALNVETRVGDVPVYCMFYQKSSSGIGDC</sequence>
<dbReference type="PANTHER" id="PTHR42791">
    <property type="entry name" value="GNAT FAMILY ACETYLTRANSFERASE"/>
    <property type="match status" value="1"/>
</dbReference>
<dbReference type="GO" id="GO:0016747">
    <property type="term" value="F:acyltransferase activity, transferring groups other than amino-acyl groups"/>
    <property type="evidence" value="ECO:0007669"/>
    <property type="project" value="InterPro"/>
</dbReference>
<name>A0A0K9Z2S5_9BACL</name>
<evidence type="ECO:0000259" key="1">
    <source>
        <dbReference type="PROSITE" id="PS51186"/>
    </source>
</evidence>
<dbReference type="Gene3D" id="3.40.630.30">
    <property type="match status" value="1"/>
</dbReference>
<dbReference type="Pfam" id="PF00583">
    <property type="entry name" value="Acetyltransf_1"/>
    <property type="match status" value="1"/>
</dbReference>
<dbReference type="PATRIC" id="fig|54915.3.peg.29"/>
<dbReference type="STRING" id="54915.ADS79_00120"/>
<dbReference type="SUPFAM" id="SSF55729">
    <property type="entry name" value="Acyl-CoA N-acyltransferases (Nat)"/>
    <property type="match status" value="1"/>
</dbReference>
<evidence type="ECO:0000313" key="5">
    <source>
        <dbReference type="Proteomes" id="UP000319578"/>
    </source>
</evidence>
<keyword evidence="3" id="KW-0808">Transferase</keyword>
<dbReference type="InterPro" id="IPR016181">
    <property type="entry name" value="Acyl_CoA_acyltransferase"/>
</dbReference>
<comment type="caution">
    <text evidence="3">The sequence shown here is derived from an EMBL/GenBank/DDBJ whole genome shotgun (WGS) entry which is preliminary data.</text>
</comment>
<evidence type="ECO:0000313" key="2">
    <source>
        <dbReference type="EMBL" id="GED71912.1"/>
    </source>
</evidence>
<dbReference type="InterPro" id="IPR052523">
    <property type="entry name" value="Trichothecene_AcTrans"/>
</dbReference>
<reference evidence="2 5" key="3">
    <citation type="submission" date="2019-06" db="EMBL/GenBank/DDBJ databases">
        <title>Whole genome shotgun sequence of Brevibacillus reuszeri NBRC 15719.</title>
        <authorList>
            <person name="Hosoyama A."/>
            <person name="Uohara A."/>
            <person name="Ohji S."/>
            <person name="Ichikawa N."/>
        </authorList>
    </citation>
    <scope>NUCLEOTIDE SEQUENCE [LARGE SCALE GENOMIC DNA]</scope>
    <source>
        <strain evidence="2 5">NBRC 15719</strain>
    </source>
</reference>
<dbReference type="AlphaFoldDB" id="A0A0K9Z2S5"/>
<reference evidence="3" key="2">
    <citation type="submission" date="2015-07" db="EMBL/GenBank/DDBJ databases">
        <title>MeaNS - Measles Nucleotide Surveillance Program.</title>
        <authorList>
            <person name="Tran T."/>
            <person name="Druce J."/>
        </authorList>
    </citation>
    <scope>NUCLEOTIDE SEQUENCE</scope>
    <source>
        <strain evidence="3">DSM 9887</strain>
    </source>
</reference>
<evidence type="ECO:0000313" key="4">
    <source>
        <dbReference type="Proteomes" id="UP000036834"/>
    </source>
</evidence>
<dbReference type="PROSITE" id="PS51186">
    <property type="entry name" value="GNAT"/>
    <property type="match status" value="1"/>
</dbReference>
<dbReference type="RefSeq" id="WP_049736392.1">
    <property type="nucleotide sequence ID" value="NZ_BJON01000024.1"/>
</dbReference>
<proteinExistence type="predicted"/>